<name>A0ABQ5GJK1_9ASTR</name>
<feature type="region of interest" description="Disordered" evidence="1">
    <location>
        <begin position="283"/>
        <end position="329"/>
    </location>
</feature>
<gene>
    <name evidence="2" type="ORF">Tco_1042582</name>
</gene>
<feature type="compositionally biased region" description="Basic and acidic residues" evidence="1">
    <location>
        <begin position="732"/>
        <end position="746"/>
    </location>
</feature>
<feature type="compositionally biased region" description="Basic and acidic residues" evidence="1">
    <location>
        <begin position="294"/>
        <end position="309"/>
    </location>
</feature>
<feature type="compositionally biased region" description="Polar residues" evidence="1">
    <location>
        <begin position="480"/>
        <end position="490"/>
    </location>
</feature>
<organism evidence="2 3">
    <name type="scientific">Tanacetum coccineum</name>
    <dbReference type="NCBI Taxonomy" id="301880"/>
    <lineage>
        <taxon>Eukaryota</taxon>
        <taxon>Viridiplantae</taxon>
        <taxon>Streptophyta</taxon>
        <taxon>Embryophyta</taxon>
        <taxon>Tracheophyta</taxon>
        <taxon>Spermatophyta</taxon>
        <taxon>Magnoliopsida</taxon>
        <taxon>eudicotyledons</taxon>
        <taxon>Gunneridae</taxon>
        <taxon>Pentapetalae</taxon>
        <taxon>asterids</taxon>
        <taxon>campanulids</taxon>
        <taxon>Asterales</taxon>
        <taxon>Asteraceae</taxon>
        <taxon>Asteroideae</taxon>
        <taxon>Anthemideae</taxon>
        <taxon>Anthemidinae</taxon>
        <taxon>Tanacetum</taxon>
    </lineage>
</organism>
<evidence type="ECO:0000313" key="3">
    <source>
        <dbReference type="Proteomes" id="UP001151760"/>
    </source>
</evidence>
<accession>A0ABQ5GJK1</accession>
<evidence type="ECO:0000256" key="1">
    <source>
        <dbReference type="SAM" id="MobiDB-lite"/>
    </source>
</evidence>
<protein>
    <submittedName>
        <fullName evidence="2">Uncharacterized protein</fullName>
    </submittedName>
</protein>
<feature type="compositionally biased region" description="Polar residues" evidence="1">
    <location>
        <begin position="783"/>
        <end position="795"/>
    </location>
</feature>
<sequence>MSWLPLRPERVNMLMSRTNLKSKEATLQVGYDVLKLTPFYKAFQDSADVLEIYMQEFWVTTSVHNRSIRFKMNNKKHIVNLEYFREMLQICPKIRNQKFDEPPFEQEILTFLVSLGHSGEIRKITDVNVNKLHQPWRSFAAVINKCLSGKSSYDSLRLSQAQIIWGMYHKKNVDYAFLLWEDFTYQVENKNTKKVNVMYYPRFTKLIVNFFMSKDPSIPRRNKINWHYARDDPMFTTINVISRHEDTQLYGAILPKELTNEDIQNSESYKEYYAIASGEVPPKTKASVHKKKADSKITPKEKPSTDPKDKRVKQTGNMTGSGKQKQHVTGLETLSEIALTETEQLKIAIKRSQIQTHSSQASGSGDGVDILSKVPDEQVYEKTCTDEEAHDKPEVPNVPEHHSNSEEESWTFSEGDDDDDANKDSDAHDDDDNATESDDDGDNITHPKLSTFSTDDQDENNDEEEQEDDEEDEEEISDQLVHTPSDYQTTDESEKQTDDDKVKDGEEDKEGDVTNVNLEGGDVDMTEDDTTKDTEDAHVTLTAATPVVQQQSSSVSDLVSKFISPTTDEGIDSILTPHTESTTLVNVPISVATSTPATTITIPLPLFPFTQSSQQTPVTTTTITNPSTTPLPLPNFASIFGFNQRVTALESDLSKLKQSNPFAEAISSIPGIVNEYLGSKMKEAVYVAIQLKLNKLREEAQAKNQEFLNSLDSNMQKLIKDQVKTQTSKIKSKVEKTRDDKDKDEEPSAGSNRGTKRRRSGKEAESSKEPTRKESRTTSSSKGASRSQPTDLNETTHLEFITGDDDVIPAREVHDERQWHPPTSPTPDREWHLTKTVSDLPPQHWITDLAQAAGTQSSFDEFMATPIDFSAFMINRLKIDHLTQELLTGPTYDLIKGTCKSVAELDYHLEEVFKATNEQLDWNNPEGTPYPHNLSKPLPLIPNARGRLVIPFDHFINNDLEYLKGGSSSRKYTTSITKTKAADYGQVKWIEDRIPRTTWSVVPIDYDKHAYWGTYHWGPKRQRFYGYATNMETSKDVYSRHRIIAVISLKIMKFFGYSHLEEITVRRQDDVLYKFREGDFKRLRRQDIEDMLLLLVQGKLTNLSLDDRYALNVALRMYTRRIVIQERVEDLQLAVESYQKKINLTRPDTTRPDLRKMTPYTGYPDVQGIIYQDELSRNRLMRTDELHKFSDGTLNHVRTTLNDIATGIQMDYLPKRRWSPQDKRRARVMISAIDRKLRDRRLMRSLEKFVGGRPYGGDLRLLERTI</sequence>
<dbReference type="PANTHER" id="PTHR13275">
    <property type="entry name" value="YL-1 PROTEIN TRANSCRIPTION FACTOR-LIKE 1"/>
    <property type="match status" value="1"/>
</dbReference>
<feature type="compositionally biased region" description="Polar residues" evidence="1">
    <location>
        <begin position="353"/>
        <end position="363"/>
    </location>
</feature>
<feature type="compositionally biased region" description="Basic and acidic residues" evidence="1">
    <location>
        <begin position="761"/>
        <end position="776"/>
    </location>
</feature>
<dbReference type="Proteomes" id="UP001151760">
    <property type="component" value="Unassembled WGS sequence"/>
</dbReference>
<feature type="compositionally biased region" description="Acidic residues" evidence="1">
    <location>
        <begin position="406"/>
        <end position="442"/>
    </location>
</feature>
<keyword evidence="3" id="KW-1185">Reference proteome</keyword>
<feature type="region of interest" description="Disordered" evidence="1">
    <location>
        <begin position="722"/>
        <end position="807"/>
    </location>
</feature>
<reference evidence="2" key="1">
    <citation type="journal article" date="2022" name="Int. J. Mol. Sci.">
        <title>Draft Genome of Tanacetum Coccineum: Genomic Comparison of Closely Related Tanacetum-Family Plants.</title>
        <authorList>
            <person name="Yamashiro T."/>
            <person name="Shiraishi A."/>
            <person name="Nakayama K."/>
            <person name="Satake H."/>
        </authorList>
    </citation>
    <scope>NUCLEOTIDE SEQUENCE</scope>
</reference>
<evidence type="ECO:0000313" key="2">
    <source>
        <dbReference type="EMBL" id="GJT75857.1"/>
    </source>
</evidence>
<feature type="region of interest" description="Disordered" evidence="1">
    <location>
        <begin position="353"/>
        <end position="531"/>
    </location>
</feature>
<dbReference type="PANTHER" id="PTHR13275:SF4">
    <property type="entry name" value="VACUOLAR PROTEIN SORTING-ASSOCIATED PROTEIN 72 HOMOLOG"/>
    <property type="match status" value="1"/>
</dbReference>
<reference evidence="2" key="2">
    <citation type="submission" date="2022-01" db="EMBL/GenBank/DDBJ databases">
        <authorList>
            <person name="Yamashiro T."/>
            <person name="Shiraishi A."/>
            <person name="Satake H."/>
            <person name="Nakayama K."/>
        </authorList>
    </citation>
    <scope>NUCLEOTIDE SEQUENCE</scope>
</reference>
<feature type="compositionally biased region" description="Basic and acidic residues" evidence="1">
    <location>
        <begin position="374"/>
        <end position="405"/>
    </location>
</feature>
<feature type="compositionally biased region" description="Basic and acidic residues" evidence="1">
    <location>
        <begin position="492"/>
        <end position="506"/>
    </location>
</feature>
<feature type="compositionally biased region" description="Acidic residues" evidence="1">
    <location>
        <begin position="455"/>
        <end position="477"/>
    </location>
</feature>
<dbReference type="EMBL" id="BQNB010018571">
    <property type="protein sequence ID" value="GJT75857.1"/>
    <property type="molecule type" value="Genomic_DNA"/>
</dbReference>
<feature type="compositionally biased region" description="Polar residues" evidence="1">
    <location>
        <begin position="314"/>
        <end position="323"/>
    </location>
</feature>
<comment type="caution">
    <text evidence="2">The sequence shown here is derived from an EMBL/GenBank/DDBJ whole genome shotgun (WGS) entry which is preliminary data.</text>
</comment>
<proteinExistence type="predicted"/>